<proteinExistence type="predicted"/>
<comment type="caution">
    <text evidence="1">The sequence shown here is derived from an EMBL/GenBank/DDBJ whole genome shotgun (WGS) entry which is preliminary data.</text>
</comment>
<dbReference type="AlphaFoldDB" id="A0AAW8RYP7"/>
<evidence type="ECO:0000313" key="1">
    <source>
        <dbReference type="EMBL" id="MDT2404416.1"/>
    </source>
</evidence>
<dbReference type="Proteomes" id="UP001260773">
    <property type="component" value="Unassembled WGS sequence"/>
</dbReference>
<protein>
    <submittedName>
        <fullName evidence="1">Uncharacterized protein</fullName>
    </submittedName>
</protein>
<dbReference type="RefSeq" id="WP_311820696.1">
    <property type="nucleotide sequence ID" value="NZ_JARPWH010000102.1"/>
</dbReference>
<gene>
    <name evidence="1" type="ORF">P7D43_18785</name>
</gene>
<accession>A0AAW8RYP7</accession>
<organism evidence="1 2">
    <name type="scientific">Enterococcus avium</name>
    <name type="common">Streptococcus avium</name>
    <dbReference type="NCBI Taxonomy" id="33945"/>
    <lineage>
        <taxon>Bacteria</taxon>
        <taxon>Bacillati</taxon>
        <taxon>Bacillota</taxon>
        <taxon>Bacilli</taxon>
        <taxon>Lactobacillales</taxon>
        <taxon>Enterococcaceae</taxon>
        <taxon>Enterococcus</taxon>
    </lineage>
</organism>
<evidence type="ECO:0000313" key="2">
    <source>
        <dbReference type="Proteomes" id="UP001260773"/>
    </source>
</evidence>
<sequence length="98" mass="11386">MRLNDKESMLLSKPSGSCRLNIDVRYIMYMKDNWADVKEFCRPFSIEKSKKNVTEGRALIDLPTGNETFEYGSILVRLSDKRVVIFTPSEFINLFSLK</sequence>
<name>A0AAW8RYP7_ENTAV</name>
<dbReference type="EMBL" id="JARPWH010000102">
    <property type="protein sequence ID" value="MDT2404416.1"/>
    <property type="molecule type" value="Genomic_DNA"/>
</dbReference>
<reference evidence="1" key="1">
    <citation type="submission" date="2023-03" db="EMBL/GenBank/DDBJ databases">
        <authorList>
            <person name="Shen W."/>
            <person name="Cai J."/>
        </authorList>
    </citation>
    <scope>NUCLEOTIDE SEQUENCE</scope>
    <source>
        <strain evidence="1">P33-2</strain>
    </source>
</reference>